<dbReference type="InterPro" id="IPR050238">
    <property type="entry name" value="DNA_Rep/Repair_Clamp_Loader"/>
</dbReference>
<dbReference type="InterPro" id="IPR027417">
    <property type="entry name" value="P-loop_NTPase"/>
</dbReference>
<evidence type="ECO:0000313" key="1">
    <source>
        <dbReference type="EMBL" id="MBO8443674.1"/>
    </source>
</evidence>
<dbReference type="Gene3D" id="3.40.50.300">
    <property type="entry name" value="P-loop containing nucleotide triphosphate hydrolases"/>
    <property type="match status" value="1"/>
</dbReference>
<name>A0A9D9E9J0_9SPIR</name>
<dbReference type="GO" id="GO:0006261">
    <property type="term" value="P:DNA-templated DNA replication"/>
    <property type="evidence" value="ECO:0007669"/>
    <property type="project" value="TreeGrafter"/>
</dbReference>
<sequence>MRFEHLALTQSALASRLGDELETGRLPQSLLFYGPQGSSRMSAAIELALSLTGQEDAFWSLETNSLIILANRDSQLRIRALRSQLEKQKTKRSLMNLVHETRILLSAYSGELYTNGDKDLFERAGELGELLYSLPDPSDGAGLEAFLSGFDKKYEAFISKRRKRSAFSIDQIRLVQAFFNQNASQRKVVILENIEDVTVGAMNALLKVLEEPPEGAYLILVSRSVSRILPTILSRVRQYEFPPLGSEATARLLSTVFGEHGTMSLEDFFHTASGLDIAQLDAFAEDFVHSIVVKGQGLSAQELDSLCSFLELYDCHDLFLDRLGAIVEDGLVVSKIPARRAQRLLSHLSHCSREAQVYSQNRRIMMENIERGWLAL</sequence>
<evidence type="ECO:0008006" key="3">
    <source>
        <dbReference type="Google" id="ProtNLM"/>
    </source>
</evidence>
<evidence type="ECO:0000313" key="2">
    <source>
        <dbReference type="Proteomes" id="UP000823633"/>
    </source>
</evidence>
<dbReference type="Pfam" id="PF13177">
    <property type="entry name" value="DNA_pol3_delta2"/>
    <property type="match status" value="1"/>
</dbReference>
<accession>A0A9D9E9J0</accession>
<dbReference type="PANTHER" id="PTHR11669:SF8">
    <property type="entry name" value="DNA POLYMERASE III SUBUNIT DELTA"/>
    <property type="match status" value="1"/>
</dbReference>
<dbReference type="EMBL" id="JADIMU010000053">
    <property type="protein sequence ID" value="MBO8443674.1"/>
    <property type="molecule type" value="Genomic_DNA"/>
</dbReference>
<proteinExistence type="predicted"/>
<reference evidence="1" key="1">
    <citation type="submission" date="2020-10" db="EMBL/GenBank/DDBJ databases">
        <authorList>
            <person name="Gilroy R."/>
        </authorList>
    </citation>
    <scope>NUCLEOTIDE SEQUENCE</scope>
    <source>
        <strain evidence="1">11167</strain>
    </source>
</reference>
<dbReference type="SUPFAM" id="SSF52540">
    <property type="entry name" value="P-loop containing nucleoside triphosphate hydrolases"/>
    <property type="match status" value="1"/>
</dbReference>
<comment type="caution">
    <text evidence="1">The sequence shown here is derived from an EMBL/GenBank/DDBJ whole genome shotgun (WGS) entry which is preliminary data.</text>
</comment>
<dbReference type="Proteomes" id="UP000823633">
    <property type="component" value="Unassembled WGS sequence"/>
</dbReference>
<dbReference type="AlphaFoldDB" id="A0A9D9E9J0"/>
<gene>
    <name evidence="1" type="ORF">IAC42_07985</name>
</gene>
<protein>
    <recommendedName>
        <fullName evidence="3">DNA polymerase III subunit delta</fullName>
    </recommendedName>
</protein>
<dbReference type="PANTHER" id="PTHR11669">
    <property type="entry name" value="REPLICATION FACTOR C / DNA POLYMERASE III GAMMA-TAU SUBUNIT"/>
    <property type="match status" value="1"/>
</dbReference>
<organism evidence="1 2">
    <name type="scientific">Candidatus Aphodenecus pullistercoris</name>
    <dbReference type="NCBI Taxonomy" id="2840669"/>
    <lineage>
        <taxon>Bacteria</taxon>
        <taxon>Pseudomonadati</taxon>
        <taxon>Spirochaetota</taxon>
        <taxon>Spirochaetia</taxon>
        <taxon>Spirochaetales</taxon>
        <taxon>Candidatus Aphodenecus</taxon>
    </lineage>
</organism>
<reference evidence="1" key="2">
    <citation type="journal article" date="2021" name="PeerJ">
        <title>Extensive microbial diversity within the chicken gut microbiome revealed by metagenomics and culture.</title>
        <authorList>
            <person name="Gilroy R."/>
            <person name="Ravi A."/>
            <person name="Getino M."/>
            <person name="Pursley I."/>
            <person name="Horton D.L."/>
            <person name="Alikhan N.F."/>
            <person name="Baker D."/>
            <person name="Gharbi K."/>
            <person name="Hall N."/>
            <person name="Watson M."/>
            <person name="Adriaenssens E.M."/>
            <person name="Foster-Nyarko E."/>
            <person name="Jarju S."/>
            <person name="Secka A."/>
            <person name="Antonio M."/>
            <person name="Oren A."/>
            <person name="Chaudhuri R.R."/>
            <person name="La Ragione R."/>
            <person name="Hildebrand F."/>
            <person name="Pallen M.J."/>
        </authorList>
    </citation>
    <scope>NUCLEOTIDE SEQUENCE</scope>
    <source>
        <strain evidence="1">11167</strain>
    </source>
</reference>